<gene>
    <name evidence="3" type="ORF">HUT05_47250</name>
</gene>
<dbReference type="NCBIfam" id="NF041492">
    <property type="entry name" value="MobF"/>
    <property type="match status" value="1"/>
</dbReference>
<protein>
    <submittedName>
        <fullName evidence="3">Relaxase domain-containing protein</fullName>
    </submittedName>
</protein>
<proteinExistence type="predicted"/>
<feature type="compositionally biased region" description="Basic and acidic residues" evidence="1">
    <location>
        <begin position="1190"/>
        <end position="1199"/>
    </location>
</feature>
<sequence length="1565" mass="170371">MTVDLHKVSAGWGYRYYQRTVSSGDQTRPRGETLAGVLERTGTPAGVWMGCGAAVLGVSGQVSEEQMHALFGLGLHPDAHRHAGELIAAGVSVAKALREVRLGYAYPEYSDEPGPLQRRITEAIDEAQRLAGQEVLPGEERARIRMRVAARAFREDYGRSPADGGELGRYLAAKTQGPRQPVAGFDLVCRNKSVSVLWALADEHTRQVIEAAHEQAIAETLAWLEDHALAVRTGAAGAAQEDARPGLIAARFRHFDNRHGLPLLHDHVLVANKIQGADGKWRSIDGRLWYRQIVTASERYNRRLMEEVCTRLGLSVHEAAPSPGRRPVPEIAGIPGELIRGMSTRDADIRARLEELLADFELCYGRSPTTSQRMNLMARASRETRPSKKRARPLSELRSRWREMAVDLVGAYTVDHLLERAQQHTDPGPVPEVDVEQEAEQIVATVAEHRAVFGRRHVAAEAERHLARLMAGARAPTGLVETLTQQALSLCLDLTPPDFHPSHPDLLRADGSSIYRQKDSRTYTTPQVLAAEDVLLAAARTAVIPAVAAGDFDAVADLHDAHARHRLDPGQRALAKTFACSEHLLVAGIGPAGSGKTTVLKVVARALAASGGRLVALAPSSRAAKVLSKDLPAAHTLHGWMIMRDKAAAGQQVPPAYHLSTGDIVVVDEAGMAGTVLLRRVLDDAAAAGAHVRILGDPAQLAAVEAGGALRLLARAVGAVELSRLHRFTTTGEADATLALRDGPAEDAFAWHLAHHRVTGGDREAMLHAVFAAWQHDTEQGRSSLMTAEQADTVTALNQRAQAWLAASDRLDTRQARPLRAGLTAHVGDLVVTRDNARHLLTRGTRDFVKNGDVWVVTELLAGGDVLLRHTEHHGRVRLPAAYADASLDLGYAATVHRAQGITVEASHGLAGPGTSRESAYVQLSRGARTNRLYVECEPGIPVAEAVQQIAANSRASRSATETLRTLQDSATAPARLAAEFADVTRRAWEQVLKDQVRPAGGGEGALYVAADGWPILARTLKRAVTAGWDPVRLLHTVRPRRALADADDVAVVMAWRVDRYLERAAAKAAHVRRTRSSRPLADLTVEQLHHRQSQAGAHRSRVLDEVAAADAAVASQPRPVILDGLPHPAWPNRLYGAATYGTLARELARSRTESALVRTPAEARDAAATHAALHDEITLRRAMPWRLRAREDSQRERGPLAPHTAYQSAEATRAELTGNRLRLEAAREALARADVITAAIDAELRLRDWLPDRTPPPIDDTGPLPDWLAEITVLSEPLLDESWRTQLTERRRMLALALAHHGITLATTPPAWARPLGPVPQPGHRLRPHWEHTAALVEAWREQRRIPGGTEGIGQRPAAARDAAAWDELARRIRALSRRTHATHQAQLREADPHTFVAAAHRRLDAAATARIPPHQPVPIGPQAVAPLASETIDAYEAAAALSELMAAGQAPEAWMDHIPAPDPDDEDQQQLWTRLTHQVIGWRRRRHRAGTDPLGPRPHGPAATEWDHLDRALDHYRHARITQRLAALEQRRRDRAASPHGAAAPHPAPGSPPAPEPPTRHRT</sequence>
<organism evidence="3 4">
    <name type="scientific">Streptomyces chartreusis</name>
    <dbReference type="NCBI Taxonomy" id="1969"/>
    <lineage>
        <taxon>Bacteria</taxon>
        <taxon>Bacillati</taxon>
        <taxon>Actinomycetota</taxon>
        <taxon>Actinomycetes</taxon>
        <taxon>Kitasatosporales</taxon>
        <taxon>Streptomycetaceae</taxon>
        <taxon>Streptomyces</taxon>
    </lineage>
</organism>
<dbReference type="Gene3D" id="2.30.30.940">
    <property type="match status" value="1"/>
</dbReference>
<dbReference type="Pfam" id="PF13604">
    <property type="entry name" value="AAA_30"/>
    <property type="match status" value="1"/>
</dbReference>
<evidence type="ECO:0000313" key="3">
    <source>
        <dbReference type="EMBL" id="QKZ24283.1"/>
    </source>
</evidence>
<dbReference type="Gene3D" id="3.40.50.300">
    <property type="entry name" value="P-loop containing nucleotide triphosphate hydrolases"/>
    <property type="match status" value="2"/>
</dbReference>
<accession>A0A7H8TL92</accession>
<feature type="region of interest" description="Disordered" evidence="1">
    <location>
        <begin position="1190"/>
        <end position="1213"/>
    </location>
</feature>
<dbReference type="InterPro" id="IPR014862">
    <property type="entry name" value="TrwC"/>
</dbReference>
<name>A0A7H8TL92_STRCX</name>
<dbReference type="CDD" id="cd18809">
    <property type="entry name" value="SF1_C_RecD"/>
    <property type="match status" value="1"/>
</dbReference>
<feature type="compositionally biased region" description="Pro residues" evidence="1">
    <location>
        <begin position="1548"/>
        <end position="1559"/>
    </location>
</feature>
<evidence type="ECO:0000256" key="1">
    <source>
        <dbReference type="SAM" id="MobiDB-lite"/>
    </source>
</evidence>
<dbReference type="CDD" id="cd17933">
    <property type="entry name" value="DEXSc_RecD-like"/>
    <property type="match status" value="1"/>
</dbReference>
<dbReference type="RefSeq" id="WP_176578814.1">
    <property type="nucleotide sequence ID" value="NZ_CBDRGH010000022.1"/>
</dbReference>
<reference evidence="3 4" key="1">
    <citation type="submission" date="2020-06" db="EMBL/GenBank/DDBJ databases">
        <title>Genome mining for natural products.</title>
        <authorList>
            <person name="Zhang B."/>
            <person name="Shi J."/>
            <person name="Ge H."/>
        </authorList>
    </citation>
    <scope>NUCLEOTIDE SEQUENCE [LARGE SCALE GENOMIC DNA]</scope>
    <source>
        <strain evidence="3 4">NA02069</strain>
    </source>
</reference>
<feature type="region of interest" description="Disordered" evidence="1">
    <location>
        <begin position="1526"/>
        <end position="1565"/>
    </location>
</feature>
<feature type="domain" description="TrwC relaxase" evidence="2">
    <location>
        <begin position="11"/>
        <end position="406"/>
    </location>
</feature>
<keyword evidence="4" id="KW-1185">Reference proteome</keyword>
<dbReference type="Proteomes" id="UP000509418">
    <property type="component" value="Chromosome"/>
</dbReference>
<dbReference type="InterPro" id="IPR027417">
    <property type="entry name" value="P-loop_NTPase"/>
</dbReference>
<dbReference type="EMBL" id="CP056041">
    <property type="protein sequence ID" value="QKZ24283.1"/>
    <property type="molecule type" value="Genomic_DNA"/>
</dbReference>
<evidence type="ECO:0000259" key="2">
    <source>
        <dbReference type="Pfam" id="PF08751"/>
    </source>
</evidence>
<dbReference type="Pfam" id="PF08751">
    <property type="entry name" value="TrwC"/>
    <property type="match status" value="1"/>
</dbReference>
<evidence type="ECO:0000313" key="4">
    <source>
        <dbReference type="Proteomes" id="UP000509418"/>
    </source>
</evidence>
<dbReference type="SUPFAM" id="SSF55464">
    <property type="entry name" value="Origin of replication-binding domain, RBD-like"/>
    <property type="match status" value="1"/>
</dbReference>
<dbReference type="SUPFAM" id="SSF52540">
    <property type="entry name" value="P-loop containing nucleoside triphosphate hydrolases"/>
    <property type="match status" value="2"/>
</dbReference>